<keyword evidence="10" id="KW-0812">Transmembrane</keyword>
<dbReference type="Gene3D" id="1.20.5.110">
    <property type="match status" value="1"/>
</dbReference>
<proteinExistence type="inferred from homology"/>
<comment type="subcellular location">
    <subcellularLocation>
        <location evidence="1">Cell membrane</location>
        <topology evidence="1">Single-pass type IV membrane protein</topology>
    </subcellularLocation>
</comment>
<dbReference type="PROSITE" id="PS50192">
    <property type="entry name" value="T_SNARE"/>
    <property type="match status" value="1"/>
</dbReference>
<dbReference type="EMBL" id="HG670306">
    <property type="protein sequence ID" value="CDM83957.1"/>
    <property type="molecule type" value="Genomic_DNA"/>
</dbReference>
<keyword evidence="4" id="KW-0653">Protein transport</keyword>
<feature type="region of interest" description="Disordered" evidence="9">
    <location>
        <begin position="222"/>
        <end position="241"/>
    </location>
</feature>
<feature type="compositionally biased region" description="Basic and acidic residues" evidence="9">
    <location>
        <begin position="170"/>
        <end position="184"/>
    </location>
</feature>
<dbReference type="GO" id="GO:0006886">
    <property type="term" value="P:intracellular protein transport"/>
    <property type="evidence" value="ECO:0007669"/>
    <property type="project" value="InterPro"/>
</dbReference>
<dbReference type="PANTHER" id="PTHR19957:SF251">
    <property type="entry name" value="SYNTAXIN-RELATED PROTEIN KNOLLE"/>
    <property type="match status" value="1"/>
</dbReference>
<dbReference type="InterPro" id="IPR006011">
    <property type="entry name" value="Syntaxin_N"/>
</dbReference>
<evidence type="ECO:0000256" key="2">
    <source>
        <dbReference type="ARBA" id="ARBA00009063"/>
    </source>
</evidence>
<feature type="compositionally biased region" description="Polar residues" evidence="9">
    <location>
        <begin position="223"/>
        <end position="239"/>
    </location>
</feature>
<dbReference type="SMART" id="SM00397">
    <property type="entry name" value="t_SNARE"/>
    <property type="match status" value="1"/>
</dbReference>
<evidence type="ECO:0000256" key="6">
    <source>
        <dbReference type="ARBA" id="ARBA00023125"/>
    </source>
</evidence>
<dbReference type="AlphaFoldDB" id="A0A077S2J5"/>
<evidence type="ECO:0000256" key="1">
    <source>
        <dbReference type="ARBA" id="ARBA00004521"/>
    </source>
</evidence>
<feature type="region of interest" description="Disordered" evidence="9">
    <location>
        <begin position="162"/>
        <end position="213"/>
    </location>
</feature>
<evidence type="ECO:0000259" key="11">
    <source>
        <dbReference type="PROSITE" id="PS50192"/>
    </source>
</evidence>
<keyword evidence="10" id="KW-0472">Membrane</keyword>
<dbReference type="InterPro" id="IPR006012">
    <property type="entry name" value="Syntaxin/epimorphin_CS"/>
</dbReference>
<feature type="domain" description="NAC" evidence="12">
    <location>
        <begin position="6"/>
        <end position="158"/>
    </location>
</feature>
<dbReference type="InterPro" id="IPR003441">
    <property type="entry name" value="NAC-dom"/>
</dbReference>
<evidence type="ECO:0000259" key="12">
    <source>
        <dbReference type="PROSITE" id="PS51005"/>
    </source>
</evidence>
<keyword evidence="7" id="KW-0804">Transcription</keyword>
<evidence type="ECO:0000313" key="13">
    <source>
        <dbReference type="EMBL" id="CDM83957.1"/>
    </source>
</evidence>
<evidence type="ECO:0000256" key="10">
    <source>
        <dbReference type="SAM" id="Phobius"/>
    </source>
</evidence>
<evidence type="ECO:0000256" key="9">
    <source>
        <dbReference type="SAM" id="MobiDB-lite"/>
    </source>
</evidence>
<keyword evidence="6" id="KW-0238">DNA-binding</keyword>
<accession>A0A077S2J5</accession>
<dbReference type="SUPFAM" id="SSF101941">
    <property type="entry name" value="NAC domain"/>
    <property type="match status" value="1"/>
</dbReference>
<dbReference type="Pfam" id="PF05739">
    <property type="entry name" value="SNARE"/>
    <property type="match status" value="1"/>
</dbReference>
<reference evidence="13" key="1">
    <citation type="journal article" date="2014" name="Science">
        <title>Structural and functional partitioning of bread wheat chromosome 3B.</title>
        <authorList>
            <person name="Choulet F."/>
            <person name="Alberti A."/>
            <person name="Theil S."/>
            <person name="Glover N."/>
            <person name="Barbe V."/>
            <person name="Daron J."/>
            <person name="Pingault L."/>
            <person name="Sourdille P."/>
            <person name="Couloux A."/>
            <person name="Paux E."/>
            <person name="Leroy P."/>
            <person name="Mangenot S."/>
            <person name="Guilhot N."/>
            <person name="Le Gouis J."/>
            <person name="Balfourier F."/>
            <person name="Alaux M."/>
            <person name="Jamilloux V."/>
            <person name="Poulain J."/>
            <person name="Durand C."/>
            <person name="Bellec A."/>
            <person name="Gaspin C."/>
            <person name="Safar J."/>
            <person name="Dolezel J."/>
            <person name="Rogers J."/>
            <person name="Vandepoele K."/>
            <person name="Aury J.M."/>
            <person name="Mayer K."/>
            <person name="Berges H."/>
            <person name="Quesneville H."/>
            <person name="Wincker P."/>
            <person name="Feuillet C."/>
        </authorList>
    </citation>
    <scope>NUCLEOTIDE SEQUENCE</scope>
</reference>
<evidence type="ECO:0000256" key="5">
    <source>
        <dbReference type="ARBA" id="ARBA00023015"/>
    </source>
</evidence>
<dbReference type="GO" id="GO:0005484">
    <property type="term" value="F:SNAP receptor activity"/>
    <property type="evidence" value="ECO:0007669"/>
    <property type="project" value="InterPro"/>
</dbReference>
<dbReference type="GO" id="GO:0003677">
    <property type="term" value="F:DNA binding"/>
    <property type="evidence" value="ECO:0007669"/>
    <property type="project" value="UniProtKB-KW"/>
</dbReference>
<dbReference type="PANTHER" id="PTHR19957">
    <property type="entry name" value="SYNTAXIN"/>
    <property type="match status" value="1"/>
</dbReference>
<keyword evidence="10" id="KW-1133">Transmembrane helix</keyword>
<evidence type="ECO:0008006" key="14">
    <source>
        <dbReference type="Google" id="ProtNLM"/>
    </source>
</evidence>
<dbReference type="PROSITE" id="PS51005">
    <property type="entry name" value="NAC"/>
    <property type="match status" value="1"/>
</dbReference>
<name>A0A077S2J5_WHEAT</name>
<feature type="domain" description="T-SNARE coiled-coil homology" evidence="11">
    <location>
        <begin position="339"/>
        <end position="401"/>
    </location>
</feature>
<dbReference type="InterPro" id="IPR000727">
    <property type="entry name" value="T_SNARE_dom"/>
</dbReference>
<keyword evidence="3" id="KW-0813">Transport</keyword>
<evidence type="ECO:0000256" key="4">
    <source>
        <dbReference type="ARBA" id="ARBA00022927"/>
    </source>
</evidence>
<dbReference type="CDD" id="cd15848">
    <property type="entry name" value="SNARE_syntaxin1-like"/>
    <property type="match status" value="1"/>
</dbReference>
<dbReference type="FunFam" id="1.20.5.110:FF:000008">
    <property type="entry name" value="Syntaxin 132"/>
    <property type="match status" value="1"/>
</dbReference>
<dbReference type="InterPro" id="IPR010989">
    <property type="entry name" value="SNARE"/>
</dbReference>
<organism evidence="13">
    <name type="scientific">Triticum aestivum</name>
    <name type="common">Wheat</name>
    <dbReference type="NCBI Taxonomy" id="4565"/>
    <lineage>
        <taxon>Eukaryota</taxon>
        <taxon>Viridiplantae</taxon>
        <taxon>Streptophyta</taxon>
        <taxon>Embryophyta</taxon>
        <taxon>Tracheophyta</taxon>
        <taxon>Spermatophyta</taxon>
        <taxon>Magnoliopsida</taxon>
        <taxon>Liliopsida</taxon>
        <taxon>Poales</taxon>
        <taxon>Poaceae</taxon>
        <taxon>BOP clade</taxon>
        <taxon>Pooideae</taxon>
        <taxon>Triticodae</taxon>
        <taxon>Triticeae</taxon>
        <taxon>Triticinae</taxon>
        <taxon>Triticum</taxon>
    </lineage>
</organism>
<feature type="transmembrane region" description="Helical" evidence="10">
    <location>
        <begin position="414"/>
        <end position="434"/>
    </location>
</feature>
<keyword evidence="5" id="KW-0805">Transcription regulation</keyword>
<dbReference type="Pfam" id="PF00804">
    <property type="entry name" value="Syntaxin"/>
    <property type="match status" value="1"/>
</dbReference>
<evidence type="ECO:0000256" key="7">
    <source>
        <dbReference type="ARBA" id="ARBA00023163"/>
    </source>
</evidence>
<comment type="similarity">
    <text evidence="2">Belongs to the syntaxin family.</text>
</comment>
<dbReference type="SUPFAM" id="SSF47661">
    <property type="entry name" value="t-snare proteins"/>
    <property type="match status" value="1"/>
</dbReference>
<dbReference type="GO" id="GO:0005886">
    <property type="term" value="C:plasma membrane"/>
    <property type="evidence" value="ECO:0007669"/>
    <property type="project" value="UniProtKB-SubCell"/>
</dbReference>
<dbReference type="PROSITE" id="PS00914">
    <property type="entry name" value="SYNTAXIN"/>
    <property type="match status" value="1"/>
</dbReference>
<dbReference type="InterPro" id="IPR036093">
    <property type="entry name" value="NAC_dom_sf"/>
</dbReference>
<gene>
    <name evidence="13" type="ORF">TRAES_3BF073600100CFD_c1</name>
</gene>
<sequence>MATSCPVSSASRHPSEPELIKSYLLGRITKDLSWEFIHDADVYTADPASLTGKFLAASDDSGEKVWYFFSPVRPKNVRGQRKARTLESGAGCWHSEAGTKAVEDGDGHRVGYRQFFSFVYKHNGRRIRTGWLMVELRLDRQQGEKKPSDLVLCKIYLTPRAPSSSAHATRRPDGEETGGKRKNDCQSPDEAPPVRQCRSHNLPEATSSSNVVTAVMDDDVRSARTTQPANSAPASSMMQSPRERLSYPPLAAEGEAAAVFPAESSASATRIMAPPYFVLPSSDYSRQEYKDTVERRYYTLTGEVPEDEVIERIISEGRGEEIMSAAVAEHGKGAVLAALNEIQDRHDAAREVERSLLELHQVFLDMAVIVEAQGEKINDIAHHVSNARDYVHSGNKELGKAREHQRGSRKCLCIGIILLLLLILIVIVPIATSLRRS</sequence>
<evidence type="ECO:0000256" key="8">
    <source>
        <dbReference type="ARBA" id="ARBA00023242"/>
    </source>
</evidence>
<evidence type="ECO:0000256" key="3">
    <source>
        <dbReference type="ARBA" id="ARBA00022448"/>
    </source>
</evidence>
<dbReference type="InterPro" id="IPR045242">
    <property type="entry name" value="Syntaxin"/>
</dbReference>
<keyword evidence="8" id="KW-0539">Nucleus</keyword>
<dbReference type="GO" id="GO:0016192">
    <property type="term" value="P:vesicle-mediated transport"/>
    <property type="evidence" value="ECO:0007669"/>
    <property type="project" value="InterPro"/>
</dbReference>
<dbReference type="SMR" id="A0A077S2J5"/>
<dbReference type="Gene3D" id="2.170.150.80">
    <property type="entry name" value="NAC domain"/>
    <property type="match status" value="1"/>
</dbReference>
<dbReference type="Pfam" id="PF02365">
    <property type="entry name" value="NAM"/>
    <property type="match status" value="1"/>
</dbReference>
<dbReference type="HOGENOM" id="CLU_627642_0_0_1"/>
<dbReference type="GO" id="GO:0006355">
    <property type="term" value="P:regulation of DNA-templated transcription"/>
    <property type="evidence" value="ECO:0007669"/>
    <property type="project" value="InterPro"/>
</dbReference>
<protein>
    <recommendedName>
        <fullName evidence="14">NAC domain-containing protein</fullName>
    </recommendedName>
</protein>